<evidence type="ECO:0000313" key="6">
    <source>
        <dbReference type="Proteomes" id="UP000007801"/>
    </source>
</evidence>
<keyword evidence="6" id="KW-1185">Reference proteome</keyword>
<dbReference type="InParanoid" id="A0A0P8XKN7"/>
<dbReference type="GO" id="GO:0004066">
    <property type="term" value="F:asparagine synthase (glutamine-hydrolyzing) activity"/>
    <property type="evidence" value="ECO:0007669"/>
    <property type="project" value="InterPro"/>
</dbReference>
<dbReference type="PANTHER" id="PTHR45937">
    <property type="entry name" value="ASPARAGINE SYNTHETASE DOMAIN-CONTAINING PROTEIN 1"/>
    <property type="match status" value="1"/>
</dbReference>
<dbReference type="OrthoDB" id="10252281at2759"/>
<dbReference type="GeneID" id="26514887"/>
<dbReference type="SUPFAM" id="SSF52402">
    <property type="entry name" value="Adenine nucleotide alpha hydrolases-like"/>
    <property type="match status" value="1"/>
</dbReference>
<evidence type="ECO:0000256" key="2">
    <source>
        <dbReference type="ARBA" id="ARBA00022888"/>
    </source>
</evidence>
<evidence type="ECO:0000256" key="3">
    <source>
        <dbReference type="ARBA" id="ARBA00022962"/>
    </source>
</evidence>
<protein>
    <recommendedName>
        <fullName evidence="4">Glutamine amidotransferase type-2 domain-containing protein</fullName>
    </recommendedName>
</protein>
<dbReference type="InterPro" id="IPR029055">
    <property type="entry name" value="Ntn_hydrolases_N"/>
</dbReference>
<dbReference type="STRING" id="7217.A0A0P8XKN7"/>
<dbReference type="CDD" id="cd01991">
    <property type="entry name" value="Asn_synthase_B_C"/>
    <property type="match status" value="1"/>
</dbReference>
<dbReference type="InterPro" id="IPR014729">
    <property type="entry name" value="Rossmann-like_a/b/a_fold"/>
</dbReference>
<evidence type="ECO:0000259" key="4">
    <source>
        <dbReference type="PROSITE" id="PS51278"/>
    </source>
</evidence>
<dbReference type="Pfam" id="PF13537">
    <property type="entry name" value="GATase_7"/>
    <property type="match status" value="1"/>
</dbReference>
<keyword evidence="2" id="KW-0061">Asparagine biosynthesis</keyword>
<dbReference type="Pfam" id="PF00733">
    <property type="entry name" value="Asn_synthase"/>
    <property type="match status" value="1"/>
</dbReference>
<gene>
    <name evidence="5" type="primary">Dana\GF27478</name>
    <name evidence="5" type="ORF">GF27478</name>
</gene>
<dbReference type="PANTHER" id="PTHR45937:SF1">
    <property type="entry name" value="ASPARAGINE SYNTHETASE DOMAIN-CONTAINING PROTEIN 1"/>
    <property type="match status" value="1"/>
</dbReference>
<evidence type="ECO:0000256" key="1">
    <source>
        <dbReference type="ARBA" id="ARBA00022605"/>
    </source>
</evidence>
<dbReference type="FunCoup" id="A0A0P8XKN7">
    <property type="interactions" value="1371"/>
</dbReference>
<sequence>MCGIFCTVSLNSKINFWKMYNSLNLTMKNRGPDAHNEILLNHDSGFIFFAGFVLWQQGEKLQKQPVAKNDFIILFNGDLYNINKSLSMSDTTWLANRISECHTHEDLVSLVKVLEGPFCLIIYNKVNQMLYFARDTLGRNSLIIERHQSGLNLLSTSRHYSKEQLSSIELPPLGLYQIRVNDLSSCVLYPWQPINEYTGQLIRILDLTLNWQTKVKKIISPSWLLSHETQLCYDFYKYDYSDNFKTLYDNLISQPQIKLALDNLDILLCASVNARIKSKPPFCCVCLKSKPTECRHAKICILFSGGIDCTILAFLSHKLLPIEEPIELINVAFERISGPSTFEQAWSVPDRKTSLKSINELKRICPGRCWTLLEVNVTRSELTNILSTHIKHLIYPLQKILDESLGCAFWFASHSSSSTSRVAIIGSGADELFGGYTRHRNSYTRCHGNEAVRQNAVKTELEFDWQRIPARNLARDDRVIADNGKTARAPFLEENFVAFVRSLEPYQKCCFAFPEGIGDKLLLRLYGYRLGLTDVAFLKKKAIQFGSRIANKKQNASQNSDILIF</sequence>
<proteinExistence type="predicted"/>
<organism evidence="5 6">
    <name type="scientific">Drosophila ananassae</name>
    <name type="common">Fruit fly</name>
    <dbReference type="NCBI Taxonomy" id="7217"/>
    <lineage>
        <taxon>Eukaryota</taxon>
        <taxon>Metazoa</taxon>
        <taxon>Ecdysozoa</taxon>
        <taxon>Arthropoda</taxon>
        <taxon>Hexapoda</taxon>
        <taxon>Insecta</taxon>
        <taxon>Pterygota</taxon>
        <taxon>Neoptera</taxon>
        <taxon>Endopterygota</taxon>
        <taxon>Diptera</taxon>
        <taxon>Brachycera</taxon>
        <taxon>Muscomorpha</taxon>
        <taxon>Ephydroidea</taxon>
        <taxon>Drosophilidae</taxon>
        <taxon>Drosophila</taxon>
        <taxon>Sophophora</taxon>
    </lineage>
</organism>
<dbReference type="Gene3D" id="3.40.50.620">
    <property type="entry name" value="HUPs"/>
    <property type="match status" value="1"/>
</dbReference>
<keyword evidence="3" id="KW-0315">Glutamine amidotransferase</keyword>
<keyword evidence="1" id="KW-0028">Amino-acid biosynthesis</keyword>
<dbReference type="KEGG" id="dan:26514887"/>
<dbReference type="GO" id="GO:0006529">
    <property type="term" value="P:asparagine biosynthetic process"/>
    <property type="evidence" value="ECO:0007669"/>
    <property type="project" value="UniProtKB-KW"/>
</dbReference>
<dbReference type="Proteomes" id="UP000007801">
    <property type="component" value="Unassembled WGS sequence"/>
</dbReference>
<dbReference type="Gene3D" id="3.60.20.10">
    <property type="entry name" value="Glutamine Phosphoribosylpyrophosphate, subunit 1, domain 1"/>
    <property type="match status" value="1"/>
</dbReference>
<dbReference type="EMBL" id="CH902628">
    <property type="protein sequence ID" value="KPU75341.1"/>
    <property type="molecule type" value="Genomic_DNA"/>
</dbReference>
<dbReference type="PROSITE" id="PS51278">
    <property type="entry name" value="GATASE_TYPE_2"/>
    <property type="match status" value="1"/>
</dbReference>
<dbReference type="InterPro" id="IPR017932">
    <property type="entry name" value="GATase_2_dom"/>
</dbReference>
<feature type="domain" description="Glutamine amidotransferase type-2" evidence="4">
    <location>
        <begin position="2"/>
        <end position="181"/>
    </location>
</feature>
<dbReference type="AlphaFoldDB" id="A0A0P8XKN7"/>
<accession>A0A0P8XKN7</accession>
<dbReference type="SUPFAM" id="SSF56235">
    <property type="entry name" value="N-terminal nucleophile aminohydrolases (Ntn hydrolases)"/>
    <property type="match status" value="1"/>
</dbReference>
<reference evidence="5 6" key="1">
    <citation type="journal article" date="2007" name="Nature">
        <title>Evolution of genes and genomes on the Drosophila phylogeny.</title>
        <authorList>
            <consortium name="Drosophila 12 Genomes Consortium"/>
            <person name="Clark A.G."/>
            <person name="Eisen M.B."/>
            <person name="Smith D.R."/>
            <person name="Bergman C.M."/>
            <person name="Oliver B."/>
            <person name="Markow T.A."/>
            <person name="Kaufman T.C."/>
            <person name="Kellis M."/>
            <person name="Gelbart W."/>
            <person name="Iyer V.N."/>
            <person name="Pollard D.A."/>
            <person name="Sackton T.B."/>
            <person name="Larracuente A.M."/>
            <person name="Singh N.D."/>
            <person name="Abad J.P."/>
            <person name="Abt D.N."/>
            <person name="Adryan B."/>
            <person name="Aguade M."/>
            <person name="Akashi H."/>
            <person name="Anderson W.W."/>
            <person name="Aquadro C.F."/>
            <person name="Ardell D.H."/>
            <person name="Arguello R."/>
            <person name="Artieri C.G."/>
            <person name="Barbash D.A."/>
            <person name="Barker D."/>
            <person name="Barsanti P."/>
            <person name="Batterham P."/>
            <person name="Batzoglou S."/>
            <person name="Begun D."/>
            <person name="Bhutkar A."/>
            <person name="Blanco E."/>
            <person name="Bosak S.A."/>
            <person name="Bradley R.K."/>
            <person name="Brand A.D."/>
            <person name="Brent M.R."/>
            <person name="Brooks A.N."/>
            <person name="Brown R.H."/>
            <person name="Butlin R.K."/>
            <person name="Caggese C."/>
            <person name="Calvi B.R."/>
            <person name="Bernardo de Carvalho A."/>
            <person name="Caspi A."/>
            <person name="Castrezana S."/>
            <person name="Celniker S.E."/>
            <person name="Chang J.L."/>
            <person name="Chapple C."/>
            <person name="Chatterji S."/>
            <person name="Chinwalla A."/>
            <person name="Civetta A."/>
            <person name="Clifton S.W."/>
            <person name="Comeron J.M."/>
            <person name="Costello J.C."/>
            <person name="Coyne J.A."/>
            <person name="Daub J."/>
            <person name="David R.G."/>
            <person name="Delcher A.L."/>
            <person name="Delehaunty K."/>
            <person name="Do C.B."/>
            <person name="Ebling H."/>
            <person name="Edwards K."/>
            <person name="Eickbush T."/>
            <person name="Evans J.D."/>
            <person name="Filipski A."/>
            <person name="Findeiss S."/>
            <person name="Freyhult E."/>
            <person name="Fulton L."/>
            <person name="Fulton R."/>
            <person name="Garcia A.C."/>
            <person name="Gardiner A."/>
            <person name="Garfield D.A."/>
            <person name="Garvin B.E."/>
            <person name="Gibson G."/>
            <person name="Gilbert D."/>
            <person name="Gnerre S."/>
            <person name="Godfrey J."/>
            <person name="Good R."/>
            <person name="Gotea V."/>
            <person name="Gravely B."/>
            <person name="Greenberg A.J."/>
            <person name="Griffiths-Jones S."/>
            <person name="Gross S."/>
            <person name="Guigo R."/>
            <person name="Gustafson E.A."/>
            <person name="Haerty W."/>
            <person name="Hahn M.W."/>
            <person name="Halligan D.L."/>
            <person name="Halpern A.L."/>
            <person name="Halter G.M."/>
            <person name="Han M.V."/>
            <person name="Heger A."/>
            <person name="Hillier L."/>
            <person name="Hinrichs A.S."/>
            <person name="Holmes I."/>
            <person name="Hoskins R.A."/>
            <person name="Hubisz M.J."/>
            <person name="Hultmark D."/>
            <person name="Huntley M.A."/>
            <person name="Jaffe D.B."/>
            <person name="Jagadeeshan S."/>
            <person name="Jeck W.R."/>
            <person name="Johnson J."/>
            <person name="Jones C.D."/>
            <person name="Jordan W.C."/>
            <person name="Karpen G.H."/>
            <person name="Kataoka E."/>
            <person name="Keightley P.D."/>
            <person name="Kheradpour P."/>
            <person name="Kirkness E.F."/>
            <person name="Koerich L.B."/>
            <person name="Kristiansen K."/>
            <person name="Kudrna D."/>
            <person name="Kulathinal R.J."/>
            <person name="Kumar S."/>
            <person name="Kwok R."/>
            <person name="Lander E."/>
            <person name="Langley C.H."/>
            <person name="Lapoint R."/>
            <person name="Lazzaro B.P."/>
            <person name="Lee S.J."/>
            <person name="Levesque L."/>
            <person name="Li R."/>
            <person name="Lin C.F."/>
            <person name="Lin M.F."/>
            <person name="Lindblad-Toh K."/>
            <person name="Llopart A."/>
            <person name="Long M."/>
            <person name="Low L."/>
            <person name="Lozovsky E."/>
            <person name="Lu J."/>
            <person name="Luo M."/>
            <person name="Machado C.A."/>
            <person name="Makalowski W."/>
            <person name="Marzo M."/>
            <person name="Matsuda M."/>
            <person name="Matzkin L."/>
            <person name="McAllister B."/>
            <person name="McBride C.S."/>
            <person name="McKernan B."/>
            <person name="McKernan K."/>
            <person name="Mendez-Lago M."/>
            <person name="Minx P."/>
            <person name="Mollenhauer M.U."/>
            <person name="Montooth K."/>
            <person name="Mount S.M."/>
            <person name="Mu X."/>
            <person name="Myers E."/>
            <person name="Negre B."/>
            <person name="Newfeld S."/>
            <person name="Nielsen R."/>
            <person name="Noor M.A."/>
            <person name="O'Grady P."/>
            <person name="Pachter L."/>
            <person name="Papaceit M."/>
            <person name="Parisi M.J."/>
            <person name="Parisi M."/>
            <person name="Parts L."/>
            <person name="Pedersen J.S."/>
            <person name="Pesole G."/>
            <person name="Phillippy A.M."/>
            <person name="Ponting C.P."/>
            <person name="Pop M."/>
            <person name="Porcelli D."/>
            <person name="Powell J.R."/>
            <person name="Prohaska S."/>
            <person name="Pruitt K."/>
            <person name="Puig M."/>
            <person name="Quesneville H."/>
            <person name="Ram K.R."/>
            <person name="Rand D."/>
            <person name="Rasmussen M.D."/>
            <person name="Reed L.K."/>
            <person name="Reenan R."/>
            <person name="Reily A."/>
            <person name="Remington K.A."/>
            <person name="Rieger T.T."/>
            <person name="Ritchie M.G."/>
            <person name="Robin C."/>
            <person name="Rogers Y.H."/>
            <person name="Rohde C."/>
            <person name="Rozas J."/>
            <person name="Rubenfield M.J."/>
            <person name="Ruiz A."/>
            <person name="Russo S."/>
            <person name="Salzberg S.L."/>
            <person name="Sanchez-Gracia A."/>
            <person name="Saranga D.J."/>
            <person name="Sato H."/>
            <person name="Schaeffer S.W."/>
            <person name="Schatz M.C."/>
            <person name="Schlenke T."/>
            <person name="Schwartz R."/>
            <person name="Segarra C."/>
            <person name="Singh R.S."/>
            <person name="Sirot L."/>
            <person name="Sirota M."/>
            <person name="Sisneros N.B."/>
            <person name="Smith C.D."/>
            <person name="Smith T.F."/>
            <person name="Spieth J."/>
            <person name="Stage D.E."/>
            <person name="Stark A."/>
            <person name="Stephan W."/>
            <person name="Strausberg R.L."/>
            <person name="Strempel S."/>
            <person name="Sturgill D."/>
            <person name="Sutton G."/>
            <person name="Sutton G.G."/>
            <person name="Tao W."/>
            <person name="Teichmann S."/>
            <person name="Tobari Y.N."/>
            <person name="Tomimura Y."/>
            <person name="Tsolas J.M."/>
            <person name="Valente V.L."/>
            <person name="Venter E."/>
            <person name="Venter J.C."/>
            <person name="Vicario S."/>
            <person name="Vieira F.G."/>
            <person name="Vilella A.J."/>
            <person name="Villasante A."/>
            <person name="Walenz B."/>
            <person name="Wang J."/>
            <person name="Wasserman M."/>
            <person name="Watts T."/>
            <person name="Wilson D."/>
            <person name="Wilson R.K."/>
            <person name="Wing R.A."/>
            <person name="Wolfner M.F."/>
            <person name="Wong A."/>
            <person name="Wong G.K."/>
            <person name="Wu C.I."/>
            <person name="Wu G."/>
            <person name="Yamamoto D."/>
            <person name="Yang H.P."/>
            <person name="Yang S.P."/>
            <person name="Yorke J.A."/>
            <person name="Yoshida K."/>
            <person name="Zdobnov E."/>
            <person name="Zhang P."/>
            <person name="Zhang Y."/>
            <person name="Zimin A.V."/>
            <person name="Baldwin J."/>
            <person name="Abdouelleil A."/>
            <person name="Abdulkadir J."/>
            <person name="Abebe A."/>
            <person name="Abera B."/>
            <person name="Abreu J."/>
            <person name="Acer S.C."/>
            <person name="Aftuck L."/>
            <person name="Alexander A."/>
            <person name="An P."/>
            <person name="Anderson E."/>
            <person name="Anderson S."/>
            <person name="Arachi H."/>
            <person name="Azer M."/>
            <person name="Bachantsang P."/>
            <person name="Barry A."/>
            <person name="Bayul T."/>
            <person name="Berlin A."/>
            <person name="Bessette D."/>
            <person name="Bloom T."/>
            <person name="Blye J."/>
            <person name="Boguslavskiy L."/>
            <person name="Bonnet C."/>
            <person name="Boukhgalter B."/>
            <person name="Bourzgui I."/>
            <person name="Brown A."/>
            <person name="Cahill P."/>
            <person name="Channer S."/>
            <person name="Cheshatsang Y."/>
            <person name="Chuda L."/>
            <person name="Citroen M."/>
            <person name="Collymore A."/>
            <person name="Cooke P."/>
            <person name="Costello M."/>
            <person name="D'Aco K."/>
            <person name="Daza R."/>
            <person name="De Haan G."/>
            <person name="DeGray S."/>
            <person name="DeMaso C."/>
            <person name="Dhargay N."/>
            <person name="Dooley K."/>
            <person name="Dooley E."/>
            <person name="Doricent M."/>
            <person name="Dorje P."/>
            <person name="Dorjee K."/>
            <person name="Dupes A."/>
            <person name="Elong R."/>
            <person name="Falk J."/>
            <person name="Farina A."/>
            <person name="Faro S."/>
            <person name="Ferguson D."/>
            <person name="Fisher S."/>
            <person name="Foley C.D."/>
            <person name="Franke A."/>
            <person name="Friedrich D."/>
            <person name="Gadbois L."/>
            <person name="Gearin G."/>
            <person name="Gearin C.R."/>
            <person name="Giannoukos G."/>
            <person name="Goode T."/>
            <person name="Graham J."/>
            <person name="Grandbois E."/>
            <person name="Grewal S."/>
            <person name="Gyaltsen K."/>
            <person name="Hafez N."/>
            <person name="Hagos B."/>
            <person name="Hall J."/>
            <person name="Henson C."/>
            <person name="Hollinger A."/>
            <person name="Honan T."/>
            <person name="Huard M.D."/>
            <person name="Hughes L."/>
            <person name="Hurhula B."/>
            <person name="Husby M.E."/>
            <person name="Kamat A."/>
            <person name="Kanga B."/>
            <person name="Kashin S."/>
            <person name="Khazanovich D."/>
            <person name="Kisner P."/>
            <person name="Lance K."/>
            <person name="Lara M."/>
            <person name="Lee W."/>
            <person name="Lennon N."/>
            <person name="Letendre F."/>
            <person name="LeVine R."/>
            <person name="Lipovsky A."/>
            <person name="Liu X."/>
            <person name="Liu J."/>
            <person name="Liu S."/>
            <person name="Lokyitsang T."/>
            <person name="Lokyitsang Y."/>
            <person name="Lubonja R."/>
            <person name="Lui A."/>
            <person name="MacDonald P."/>
            <person name="Magnisalis V."/>
            <person name="Maru K."/>
            <person name="Matthews C."/>
            <person name="McCusker W."/>
            <person name="McDonough S."/>
            <person name="Mehta T."/>
            <person name="Meldrim J."/>
            <person name="Meneus L."/>
            <person name="Mihai O."/>
            <person name="Mihalev A."/>
            <person name="Mihova T."/>
            <person name="Mittelman R."/>
            <person name="Mlenga V."/>
            <person name="Montmayeur A."/>
            <person name="Mulrain L."/>
            <person name="Navidi A."/>
            <person name="Naylor J."/>
            <person name="Negash T."/>
            <person name="Nguyen T."/>
            <person name="Nguyen N."/>
            <person name="Nicol R."/>
            <person name="Norbu C."/>
            <person name="Norbu N."/>
            <person name="Novod N."/>
            <person name="O'Neill B."/>
            <person name="Osman S."/>
            <person name="Markiewicz E."/>
            <person name="Oyono O.L."/>
            <person name="Patti C."/>
            <person name="Phunkhang P."/>
            <person name="Pierre F."/>
            <person name="Priest M."/>
            <person name="Raghuraman S."/>
            <person name="Rege F."/>
            <person name="Reyes R."/>
            <person name="Rise C."/>
            <person name="Rogov P."/>
            <person name="Ross K."/>
            <person name="Ryan E."/>
            <person name="Settipalli S."/>
            <person name="Shea T."/>
            <person name="Sherpa N."/>
            <person name="Shi L."/>
            <person name="Shih D."/>
            <person name="Sparrow T."/>
            <person name="Spaulding J."/>
            <person name="Stalker J."/>
            <person name="Stange-Thomann N."/>
            <person name="Stavropoulos S."/>
            <person name="Stone C."/>
            <person name="Strader C."/>
            <person name="Tesfaye S."/>
            <person name="Thomson T."/>
            <person name="Thoulutsang Y."/>
            <person name="Thoulutsang D."/>
            <person name="Topham K."/>
            <person name="Topping I."/>
            <person name="Tsamla T."/>
            <person name="Vassiliev H."/>
            <person name="Vo A."/>
            <person name="Wangchuk T."/>
            <person name="Wangdi T."/>
            <person name="Weiand M."/>
            <person name="Wilkinson J."/>
            <person name="Wilson A."/>
            <person name="Yadav S."/>
            <person name="Young G."/>
            <person name="Yu Q."/>
            <person name="Zembek L."/>
            <person name="Zhong D."/>
            <person name="Zimmer A."/>
            <person name="Zwirko Z."/>
            <person name="Jaffe D.B."/>
            <person name="Alvarez P."/>
            <person name="Brockman W."/>
            <person name="Butler J."/>
            <person name="Chin C."/>
            <person name="Gnerre S."/>
            <person name="Grabherr M."/>
            <person name="Kleber M."/>
            <person name="Mauceli E."/>
            <person name="MacCallum I."/>
        </authorList>
    </citation>
    <scope>NUCLEOTIDE SEQUENCE [LARGE SCALE GENOMIC DNA]</scope>
    <source>
        <strain evidence="6">Tucson 14024-0371.13</strain>
    </source>
</reference>
<dbReference type="InterPro" id="IPR001962">
    <property type="entry name" value="Asn_synthase"/>
</dbReference>
<evidence type="ECO:0000313" key="5">
    <source>
        <dbReference type="EMBL" id="KPU75341.1"/>
    </source>
</evidence>
<dbReference type="InterPro" id="IPR051857">
    <property type="entry name" value="Asn_synthetase_domain"/>
</dbReference>
<name>A0A0P8XKN7_DROAN</name>